<dbReference type="EMBL" id="JBHFEH010000002">
    <property type="protein sequence ID" value="KAL2058487.1"/>
    <property type="molecule type" value="Genomic_DNA"/>
</dbReference>
<evidence type="ECO:0000313" key="1">
    <source>
        <dbReference type="EMBL" id="KAL2058487.1"/>
    </source>
</evidence>
<gene>
    <name evidence="1" type="ORF">ABVK25_001215</name>
</gene>
<comment type="caution">
    <text evidence="1">The sequence shown here is derived from an EMBL/GenBank/DDBJ whole genome shotgun (WGS) entry which is preliminary data.</text>
</comment>
<accession>A0ABR4BM63</accession>
<organism evidence="1 2">
    <name type="scientific">Lepraria finkii</name>
    <dbReference type="NCBI Taxonomy" id="1340010"/>
    <lineage>
        <taxon>Eukaryota</taxon>
        <taxon>Fungi</taxon>
        <taxon>Dikarya</taxon>
        <taxon>Ascomycota</taxon>
        <taxon>Pezizomycotina</taxon>
        <taxon>Lecanoromycetes</taxon>
        <taxon>OSLEUM clade</taxon>
        <taxon>Lecanoromycetidae</taxon>
        <taxon>Lecanorales</taxon>
        <taxon>Lecanorineae</taxon>
        <taxon>Stereocaulaceae</taxon>
        <taxon>Lepraria</taxon>
    </lineage>
</organism>
<evidence type="ECO:0000313" key="2">
    <source>
        <dbReference type="Proteomes" id="UP001590951"/>
    </source>
</evidence>
<sequence>MTYDFRPGLGFDRDETFKTLSPTPSSIYPFRTSIRPPRESVCHMDHLTPNASLTPYRAVSYPPSSFFYTWTVLSRYGIHTSTKKHPKLPLSSQVKVKLVLSWTLAP</sequence>
<dbReference type="Proteomes" id="UP001590951">
    <property type="component" value="Unassembled WGS sequence"/>
</dbReference>
<proteinExistence type="predicted"/>
<protein>
    <submittedName>
        <fullName evidence="1">Uncharacterized protein</fullName>
    </submittedName>
</protein>
<name>A0ABR4BM63_9LECA</name>
<reference evidence="1 2" key="1">
    <citation type="submission" date="2024-09" db="EMBL/GenBank/DDBJ databases">
        <title>Rethinking Asexuality: The Enigmatic Case of Functional Sexual Genes in Lepraria (Stereocaulaceae).</title>
        <authorList>
            <person name="Doellman M."/>
            <person name="Sun Y."/>
            <person name="Barcenas-Pena A."/>
            <person name="Lumbsch H.T."/>
            <person name="Grewe F."/>
        </authorList>
    </citation>
    <scope>NUCLEOTIDE SEQUENCE [LARGE SCALE GENOMIC DNA]</scope>
    <source>
        <strain evidence="1 2">Grewe 0041</strain>
    </source>
</reference>
<keyword evidence="2" id="KW-1185">Reference proteome</keyword>